<dbReference type="Pfam" id="PF22461">
    <property type="entry name" value="SLBB_2"/>
    <property type="match status" value="1"/>
</dbReference>
<feature type="domain" description="Soluble ligand binding" evidence="1">
    <location>
        <begin position="234"/>
        <end position="279"/>
    </location>
</feature>
<dbReference type="PANTHER" id="PTHR33619:SF3">
    <property type="entry name" value="POLYSACCHARIDE EXPORT PROTEIN GFCE-RELATED"/>
    <property type="match status" value="1"/>
</dbReference>
<evidence type="ECO:0000313" key="3">
    <source>
        <dbReference type="EMBL" id="SVA82152.1"/>
    </source>
</evidence>
<accession>A0A381YZV5</accession>
<proteinExistence type="predicted"/>
<organism evidence="3">
    <name type="scientific">marine metagenome</name>
    <dbReference type="NCBI Taxonomy" id="408172"/>
    <lineage>
        <taxon>unclassified sequences</taxon>
        <taxon>metagenomes</taxon>
        <taxon>ecological metagenomes</taxon>
    </lineage>
</organism>
<gene>
    <name evidence="3" type="ORF">METZ01_LOCUS135006</name>
</gene>
<dbReference type="InterPro" id="IPR054765">
    <property type="entry name" value="SLBB_dom"/>
</dbReference>
<dbReference type="InterPro" id="IPR019554">
    <property type="entry name" value="Soluble_ligand-bd"/>
</dbReference>
<dbReference type="PANTHER" id="PTHR33619">
    <property type="entry name" value="POLYSACCHARIDE EXPORT PROTEIN GFCE-RELATED"/>
    <property type="match status" value="1"/>
</dbReference>
<dbReference type="GO" id="GO:0015159">
    <property type="term" value="F:polysaccharide transmembrane transporter activity"/>
    <property type="evidence" value="ECO:0007669"/>
    <property type="project" value="InterPro"/>
</dbReference>
<protein>
    <submittedName>
        <fullName evidence="3">Uncharacterized protein</fullName>
    </submittedName>
</protein>
<feature type="domain" description="SLBB" evidence="2">
    <location>
        <begin position="138"/>
        <end position="215"/>
    </location>
</feature>
<dbReference type="EMBL" id="UINC01019406">
    <property type="protein sequence ID" value="SVA82152.1"/>
    <property type="molecule type" value="Genomic_DNA"/>
</dbReference>
<dbReference type="AlphaFoldDB" id="A0A381YZV5"/>
<evidence type="ECO:0000259" key="1">
    <source>
        <dbReference type="Pfam" id="PF10531"/>
    </source>
</evidence>
<name>A0A381YZV5_9ZZZZ</name>
<dbReference type="InterPro" id="IPR049712">
    <property type="entry name" value="Poly_export"/>
</dbReference>
<dbReference type="Pfam" id="PF10531">
    <property type="entry name" value="SLBB"/>
    <property type="match status" value="1"/>
</dbReference>
<sequence>MKEIWQIIIAISIMLGIARAQIENQFGRFENRAKEKTVIELAPKKLEIIPPVLEQVIDPNEYVVGPGDIFGVNIDAMENMYYNITVGPTGDLLIPGVGSENISGLILIKGIDILKHRINETFQNARIDISLINIRTFKVQIIGAVNNPGFAKISALTRLDEAIDVIEGLHRYADEKKILIKRTGENNIIVSLANYINTGSLNDNPILKEGDIVSVPYIEENKQQIYDTFKKMPVIVTGFVMEPGAINFFPGYSLQDYIGLAGGVSEIGNYSKAYLIRSGKKQAADLESIVLPGDQIFVPESTLNILFGKNSLLQTVTAFTSLVLTYLAIQSK</sequence>
<evidence type="ECO:0000259" key="2">
    <source>
        <dbReference type="Pfam" id="PF22461"/>
    </source>
</evidence>
<reference evidence="3" key="1">
    <citation type="submission" date="2018-05" db="EMBL/GenBank/DDBJ databases">
        <authorList>
            <person name="Lanie J.A."/>
            <person name="Ng W.-L."/>
            <person name="Kazmierczak K.M."/>
            <person name="Andrzejewski T.M."/>
            <person name="Davidsen T.M."/>
            <person name="Wayne K.J."/>
            <person name="Tettelin H."/>
            <person name="Glass J.I."/>
            <person name="Rusch D."/>
            <person name="Podicherti R."/>
            <person name="Tsui H.-C.T."/>
            <person name="Winkler M.E."/>
        </authorList>
    </citation>
    <scope>NUCLEOTIDE SEQUENCE</scope>
</reference>
<dbReference type="Gene3D" id="3.10.560.10">
    <property type="entry name" value="Outer membrane lipoprotein wza domain like"/>
    <property type="match status" value="2"/>
</dbReference>